<organism evidence="2 3">
    <name type="scientific">Plebeiibacterium sediminum</name>
    <dbReference type="NCBI Taxonomy" id="2992112"/>
    <lineage>
        <taxon>Bacteria</taxon>
        <taxon>Pseudomonadati</taxon>
        <taxon>Bacteroidota</taxon>
        <taxon>Bacteroidia</taxon>
        <taxon>Marinilabiliales</taxon>
        <taxon>Marinilabiliaceae</taxon>
        <taxon>Plebeiibacterium</taxon>
    </lineage>
</organism>
<dbReference type="EMBL" id="JAPDPJ010000071">
    <property type="protein sequence ID" value="MCW3788929.1"/>
    <property type="molecule type" value="Genomic_DNA"/>
</dbReference>
<reference evidence="2" key="1">
    <citation type="submission" date="2022-10" db="EMBL/GenBank/DDBJ databases">
        <authorList>
            <person name="Yu W.X."/>
        </authorList>
    </citation>
    <scope>NUCLEOTIDE SEQUENCE</scope>
    <source>
        <strain evidence="2">AAT</strain>
    </source>
</reference>
<name>A0AAE3M849_9BACT</name>
<accession>A0AAE3M849</accession>
<sequence>MKYKRYTPGNSHTTKYRRTKYNANGTLQTLVTETVENWRFKKHYKYNKQDNLIIVKEKKIDPRSVYPDLAIEFDESGEEVKQSKKEQRAHKEKVKGVLMLVPLCTITISIILLPVFRNIKIKKDHIV</sequence>
<proteinExistence type="predicted"/>
<keyword evidence="3" id="KW-1185">Reference proteome</keyword>
<dbReference type="Proteomes" id="UP001209229">
    <property type="component" value="Unassembled WGS sequence"/>
</dbReference>
<keyword evidence="1" id="KW-0812">Transmembrane</keyword>
<dbReference type="RefSeq" id="WP_301192485.1">
    <property type="nucleotide sequence ID" value="NZ_JAPDPJ010000071.1"/>
</dbReference>
<feature type="transmembrane region" description="Helical" evidence="1">
    <location>
        <begin position="97"/>
        <end position="116"/>
    </location>
</feature>
<evidence type="ECO:0000256" key="1">
    <source>
        <dbReference type="SAM" id="Phobius"/>
    </source>
</evidence>
<protein>
    <submittedName>
        <fullName evidence="2">Uncharacterized protein</fullName>
    </submittedName>
</protein>
<evidence type="ECO:0000313" key="3">
    <source>
        <dbReference type="Proteomes" id="UP001209229"/>
    </source>
</evidence>
<comment type="caution">
    <text evidence="2">The sequence shown here is derived from an EMBL/GenBank/DDBJ whole genome shotgun (WGS) entry which is preliminary data.</text>
</comment>
<dbReference type="AlphaFoldDB" id="A0AAE3M849"/>
<gene>
    <name evidence="2" type="ORF">OM075_20840</name>
</gene>
<keyword evidence="1" id="KW-0472">Membrane</keyword>
<evidence type="ECO:0000313" key="2">
    <source>
        <dbReference type="EMBL" id="MCW3788929.1"/>
    </source>
</evidence>
<keyword evidence="1" id="KW-1133">Transmembrane helix</keyword>